<dbReference type="Pfam" id="PF03456">
    <property type="entry name" value="uDENN"/>
    <property type="match status" value="1"/>
</dbReference>
<name>A0A9P6LUW7_9FUNG</name>
<dbReference type="AlphaFoldDB" id="A0A9P6LUW7"/>
<dbReference type="GO" id="GO:0031410">
    <property type="term" value="C:cytoplasmic vesicle"/>
    <property type="evidence" value="ECO:0007669"/>
    <property type="project" value="TreeGrafter"/>
</dbReference>
<feature type="non-terminal residue" evidence="2">
    <location>
        <position position="92"/>
    </location>
</feature>
<dbReference type="SMART" id="SM00800">
    <property type="entry name" value="uDENN"/>
    <property type="match status" value="1"/>
</dbReference>
<reference evidence="2" key="1">
    <citation type="journal article" date="2020" name="Fungal Divers.">
        <title>Resolving the Mortierellaceae phylogeny through synthesis of multi-gene phylogenetics and phylogenomics.</title>
        <authorList>
            <person name="Vandepol N."/>
            <person name="Liber J."/>
            <person name="Desiro A."/>
            <person name="Na H."/>
            <person name="Kennedy M."/>
            <person name="Barry K."/>
            <person name="Grigoriev I.V."/>
            <person name="Miller A.N."/>
            <person name="O'Donnell K."/>
            <person name="Stajich J.E."/>
            <person name="Bonito G."/>
        </authorList>
    </citation>
    <scope>NUCLEOTIDE SEQUENCE</scope>
    <source>
        <strain evidence="2">MES-2147</strain>
    </source>
</reference>
<dbReference type="InterPro" id="IPR005113">
    <property type="entry name" value="uDENN_dom"/>
</dbReference>
<dbReference type="Proteomes" id="UP000749646">
    <property type="component" value="Unassembled WGS sequence"/>
</dbReference>
<dbReference type="PANTHER" id="PTHR12296:SF21">
    <property type="entry name" value="DENN DOMAIN-CONTAINING PROTEIN 3"/>
    <property type="match status" value="1"/>
</dbReference>
<feature type="domain" description="uDENN" evidence="1">
    <location>
        <begin position="1"/>
        <end position="69"/>
    </location>
</feature>
<comment type="caution">
    <text evidence="2">The sequence shown here is derived from an EMBL/GenBank/DDBJ whole genome shotgun (WGS) entry which is preliminary data.</text>
</comment>
<accession>A0A9P6LUW7</accession>
<dbReference type="EMBL" id="JAAAHW010008916">
    <property type="protein sequence ID" value="KAF9943711.1"/>
    <property type="molecule type" value="Genomic_DNA"/>
</dbReference>
<evidence type="ECO:0000313" key="3">
    <source>
        <dbReference type="Proteomes" id="UP000749646"/>
    </source>
</evidence>
<sequence length="92" mass="10938">MSFTPVVTCRYPEAEWRDAESFPALLPMFCFPSEFMFKLSDEQPPTTYHSFVLTHDSGGRSYAMCVTVYERLPRRMQQQFDAICQRWTRNHM</sequence>
<organism evidence="2 3">
    <name type="scientific">Modicella reniformis</name>
    <dbReference type="NCBI Taxonomy" id="1440133"/>
    <lineage>
        <taxon>Eukaryota</taxon>
        <taxon>Fungi</taxon>
        <taxon>Fungi incertae sedis</taxon>
        <taxon>Mucoromycota</taxon>
        <taxon>Mortierellomycotina</taxon>
        <taxon>Mortierellomycetes</taxon>
        <taxon>Mortierellales</taxon>
        <taxon>Mortierellaceae</taxon>
        <taxon>Modicella</taxon>
    </lineage>
</organism>
<evidence type="ECO:0000313" key="2">
    <source>
        <dbReference type="EMBL" id="KAF9943711.1"/>
    </source>
</evidence>
<proteinExistence type="predicted"/>
<protein>
    <recommendedName>
        <fullName evidence="1">uDENN domain-containing protein</fullName>
    </recommendedName>
</protein>
<dbReference type="PANTHER" id="PTHR12296">
    <property type="entry name" value="DENN DOMAIN-CONTAINING PROTEIN 4"/>
    <property type="match status" value="1"/>
</dbReference>
<dbReference type="OrthoDB" id="6019893at2759"/>
<gene>
    <name evidence="2" type="ORF">BGZ65_000443</name>
</gene>
<evidence type="ECO:0000259" key="1">
    <source>
        <dbReference type="SMART" id="SM00800"/>
    </source>
</evidence>
<dbReference type="InterPro" id="IPR051696">
    <property type="entry name" value="DENN_Domain_GEFs"/>
</dbReference>
<keyword evidence="3" id="KW-1185">Reference proteome</keyword>
<dbReference type="GO" id="GO:0032483">
    <property type="term" value="P:regulation of Rab protein signal transduction"/>
    <property type="evidence" value="ECO:0007669"/>
    <property type="project" value="TreeGrafter"/>
</dbReference>
<dbReference type="Gene3D" id="3.30.450.200">
    <property type="match status" value="1"/>
</dbReference>